<reference evidence="4 5" key="1">
    <citation type="journal article" date="2015" name="Mol. Plant Microbe Interact.">
        <title>Comparative Genomic Analysis of Pseudomonas chlororaphis PCL1606 Reveals New Insight into Antifungal Compounds Involved in Biocontrol.</title>
        <authorList>
            <person name="Calderon C.E."/>
            <person name="Ramos C."/>
            <person name="de Vicente A."/>
            <person name="Cazorla F.M."/>
        </authorList>
    </citation>
    <scope>NUCLEOTIDE SEQUENCE [LARGE SCALE GENOMIC DNA]</scope>
    <source>
        <strain evidence="4 5">PCL1606</strain>
    </source>
</reference>
<dbReference type="PROSITE" id="PS51186">
    <property type="entry name" value="GNAT"/>
    <property type="match status" value="1"/>
</dbReference>
<dbReference type="KEGG" id="pcz:PCL1606_26410"/>
<dbReference type="SUPFAM" id="SSF55729">
    <property type="entry name" value="Acyl-CoA N-acyltransferases (Nat)"/>
    <property type="match status" value="1"/>
</dbReference>
<evidence type="ECO:0000256" key="1">
    <source>
        <dbReference type="ARBA" id="ARBA00022679"/>
    </source>
</evidence>
<dbReference type="PANTHER" id="PTHR43800:SF1">
    <property type="entry name" value="PEPTIDYL-LYSINE N-ACETYLTRANSFERASE YJAB"/>
    <property type="match status" value="1"/>
</dbReference>
<dbReference type="PANTHER" id="PTHR43800">
    <property type="entry name" value="PEPTIDYL-LYSINE N-ACETYLTRANSFERASE YJAB"/>
    <property type="match status" value="1"/>
</dbReference>
<evidence type="ECO:0000259" key="3">
    <source>
        <dbReference type="PROSITE" id="PS51186"/>
    </source>
</evidence>
<sequence length="142" mass="16329">MIRTFEQRDMEAVLDIWLRATLKAHDFIDASFWQSQVDNMRHLYLPASQSYVIEQDAQVQGFYSLHEDRLAALFVAPECQGQGLGKRLLAHARTLRSVLNLGVYKNNTASCAFYRAQGFVVIREQTDEQTGQREYLMRSVAP</sequence>
<dbReference type="CDD" id="cd04301">
    <property type="entry name" value="NAT_SF"/>
    <property type="match status" value="1"/>
</dbReference>
<dbReference type="OrthoDB" id="9789605at2"/>
<evidence type="ECO:0000313" key="4">
    <source>
        <dbReference type="EMBL" id="AKA24092.1"/>
    </source>
</evidence>
<keyword evidence="1 4" id="KW-0808">Transferase</keyword>
<dbReference type="InterPro" id="IPR016181">
    <property type="entry name" value="Acyl_CoA_acyltransferase"/>
</dbReference>
<keyword evidence="2" id="KW-0012">Acyltransferase</keyword>
<dbReference type="AlphaFoldDB" id="A0A0D5XZC8"/>
<dbReference type="Proteomes" id="UP000032748">
    <property type="component" value="Chromosome"/>
</dbReference>
<dbReference type="Pfam" id="PF13508">
    <property type="entry name" value="Acetyltransf_7"/>
    <property type="match status" value="1"/>
</dbReference>
<proteinExistence type="predicted"/>
<feature type="domain" description="N-acetyltransferase" evidence="3">
    <location>
        <begin position="1"/>
        <end position="142"/>
    </location>
</feature>
<dbReference type="Gene3D" id="3.40.630.30">
    <property type="match status" value="1"/>
</dbReference>
<evidence type="ECO:0000256" key="2">
    <source>
        <dbReference type="ARBA" id="ARBA00023315"/>
    </source>
</evidence>
<dbReference type="NCBIfam" id="NF007853">
    <property type="entry name" value="PRK10562.1"/>
    <property type="match status" value="1"/>
</dbReference>
<dbReference type="RefSeq" id="WP_080925944.1">
    <property type="nucleotide sequence ID" value="NZ_CP011110.1"/>
</dbReference>
<dbReference type="EMBL" id="CP011110">
    <property type="protein sequence ID" value="AKA24092.1"/>
    <property type="molecule type" value="Genomic_DNA"/>
</dbReference>
<name>A0A0D5XZC8_9PSED</name>
<gene>
    <name evidence="4" type="ORF">PCL1606_26410</name>
</gene>
<dbReference type="PATRIC" id="fig|587753.10.peg.2634"/>
<protein>
    <submittedName>
        <fullName evidence="4">GCN5 family acetyltransferase</fullName>
    </submittedName>
</protein>
<dbReference type="InterPro" id="IPR000182">
    <property type="entry name" value="GNAT_dom"/>
</dbReference>
<organism evidence="4 5">
    <name type="scientific">Pseudomonas chlororaphis</name>
    <dbReference type="NCBI Taxonomy" id="587753"/>
    <lineage>
        <taxon>Bacteria</taxon>
        <taxon>Pseudomonadati</taxon>
        <taxon>Pseudomonadota</taxon>
        <taxon>Gammaproteobacteria</taxon>
        <taxon>Pseudomonadales</taxon>
        <taxon>Pseudomonadaceae</taxon>
        <taxon>Pseudomonas</taxon>
    </lineage>
</organism>
<dbReference type="GO" id="GO:0016747">
    <property type="term" value="F:acyltransferase activity, transferring groups other than amino-acyl groups"/>
    <property type="evidence" value="ECO:0007669"/>
    <property type="project" value="InterPro"/>
</dbReference>
<accession>A0A0D5XZC8</accession>
<evidence type="ECO:0000313" key="5">
    <source>
        <dbReference type="Proteomes" id="UP000032748"/>
    </source>
</evidence>